<name>X0SCN4_9ZZZZ</name>
<evidence type="ECO:0000313" key="2">
    <source>
        <dbReference type="EMBL" id="GAF78818.1"/>
    </source>
</evidence>
<protein>
    <submittedName>
        <fullName evidence="2">Uncharacterized protein</fullName>
    </submittedName>
</protein>
<feature type="compositionally biased region" description="Acidic residues" evidence="1">
    <location>
        <begin position="38"/>
        <end position="50"/>
    </location>
</feature>
<feature type="compositionally biased region" description="Basic and acidic residues" evidence="1">
    <location>
        <begin position="28"/>
        <end position="37"/>
    </location>
</feature>
<gene>
    <name evidence="2" type="ORF">S01H1_03607</name>
</gene>
<evidence type="ECO:0000256" key="1">
    <source>
        <dbReference type="SAM" id="MobiDB-lite"/>
    </source>
</evidence>
<dbReference type="EMBL" id="BARS01001952">
    <property type="protein sequence ID" value="GAF78818.1"/>
    <property type="molecule type" value="Genomic_DNA"/>
</dbReference>
<reference evidence="2" key="1">
    <citation type="journal article" date="2014" name="Front. Microbiol.">
        <title>High frequency of phylogenetically diverse reductive dehalogenase-homologous genes in deep subseafloor sedimentary metagenomes.</title>
        <authorList>
            <person name="Kawai M."/>
            <person name="Futagami T."/>
            <person name="Toyoda A."/>
            <person name="Takaki Y."/>
            <person name="Nishi S."/>
            <person name="Hori S."/>
            <person name="Arai W."/>
            <person name="Tsubouchi T."/>
            <person name="Morono Y."/>
            <person name="Uchiyama I."/>
            <person name="Ito T."/>
            <person name="Fujiyama A."/>
            <person name="Inagaki F."/>
            <person name="Takami H."/>
        </authorList>
    </citation>
    <scope>NUCLEOTIDE SEQUENCE</scope>
    <source>
        <strain evidence="2">Expedition CK06-06</strain>
    </source>
</reference>
<accession>X0SCN4</accession>
<proteinExistence type="predicted"/>
<sequence length="50" mass="6063">MCMFCWRYVYNYRCEAYPKGIPEEILTGEHDHTKPYEGDNDIQFEPIEET</sequence>
<dbReference type="AlphaFoldDB" id="X0SCN4"/>
<comment type="caution">
    <text evidence="2">The sequence shown here is derived from an EMBL/GenBank/DDBJ whole genome shotgun (WGS) entry which is preliminary data.</text>
</comment>
<feature type="region of interest" description="Disordered" evidence="1">
    <location>
        <begin position="28"/>
        <end position="50"/>
    </location>
</feature>
<organism evidence="2">
    <name type="scientific">marine sediment metagenome</name>
    <dbReference type="NCBI Taxonomy" id="412755"/>
    <lineage>
        <taxon>unclassified sequences</taxon>
        <taxon>metagenomes</taxon>
        <taxon>ecological metagenomes</taxon>
    </lineage>
</organism>